<sequence>MLYCKRRQICKYLEVGGVTINFYKQRAANLLSIGESIEDVAKAVGKSEQTVKLWLIALAFRRALLENAEGAATRVLIEYISGKAGGSKDRAMVALAVLKLGKVGRPKGSSNGLQDQDDDPDGPDLLEFSEDQLRRLGRKPPRG</sequence>
<feature type="region of interest" description="Disordered" evidence="1">
    <location>
        <begin position="103"/>
        <end position="143"/>
    </location>
</feature>
<feature type="compositionally biased region" description="Acidic residues" evidence="1">
    <location>
        <begin position="115"/>
        <end position="130"/>
    </location>
</feature>
<comment type="caution">
    <text evidence="2">The sequence shown here is derived from an EMBL/GenBank/DDBJ whole genome shotgun (WGS) entry which is preliminary data.</text>
</comment>
<evidence type="ECO:0000313" key="2">
    <source>
        <dbReference type="EMBL" id="KKM05011.1"/>
    </source>
</evidence>
<dbReference type="AlphaFoldDB" id="A0A0F9JGX0"/>
<gene>
    <name evidence="2" type="ORF">LCGC14_1758470</name>
</gene>
<name>A0A0F9JGX0_9ZZZZ</name>
<evidence type="ECO:0000256" key="1">
    <source>
        <dbReference type="SAM" id="MobiDB-lite"/>
    </source>
</evidence>
<protein>
    <submittedName>
        <fullName evidence="2">Uncharacterized protein</fullName>
    </submittedName>
</protein>
<accession>A0A0F9JGX0</accession>
<reference evidence="2" key="1">
    <citation type="journal article" date="2015" name="Nature">
        <title>Complex archaea that bridge the gap between prokaryotes and eukaryotes.</title>
        <authorList>
            <person name="Spang A."/>
            <person name="Saw J.H."/>
            <person name="Jorgensen S.L."/>
            <person name="Zaremba-Niedzwiedzka K."/>
            <person name="Martijn J."/>
            <person name="Lind A.E."/>
            <person name="van Eijk R."/>
            <person name="Schleper C."/>
            <person name="Guy L."/>
            <person name="Ettema T.J."/>
        </authorList>
    </citation>
    <scope>NUCLEOTIDE SEQUENCE</scope>
</reference>
<dbReference type="EMBL" id="LAZR01016324">
    <property type="protein sequence ID" value="KKM05011.1"/>
    <property type="molecule type" value="Genomic_DNA"/>
</dbReference>
<proteinExistence type="predicted"/>
<organism evidence="2">
    <name type="scientific">marine sediment metagenome</name>
    <dbReference type="NCBI Taxonomy" id="412755"/>
    <lineage>
        <taxon>unclassified sequences</taxon>
        <taxon>metagenomes</taxon>
        <taxon>ecological metagenomes</taxon>
    </lineage>
</organism>